<keyword evidence="8" id="KW-0406">Ion transport</keyword>
<proteinExistence type="inferred from homology"/>
<evidence type="ECO:0000313" key="12">
    <source>
        <dbReference type="EMBL" id="KAK5693632.1"/>
    </source>
</evidence>
<keyword evidence="4 10" id="KW-0812">Transmembrane</keyword>
<feature type="transmembrane region" description="Helical" evidence="10">
    <location>
        <begin position="45"/>
        <end position="68"/>
    </location>
</feature>
<keyword evidence="7" id="KW-0560">Oxidoreductase</keyword>
<keyword evidence="9 10" id="KW-0472">Membrane</keyword>
<keyword evidence="5" id="KW-0249">Electron transport</keyword>
<dbReference type="AlphaFoldDB" id="A0AAN7ZWW7"/>
<dbReference type="Proteomes" id="UP001310594">
    <property type="component" value="Unassembled WGS sequence"/>
</dbReference>
<dbReference type="Pfam" id="PF08022">
    <property type="entry name" value="FAD_binding_8"/>
    <property type="match status" value="1"/>
</dbReference>
<keyword evidence="3" id="KW-0813">Transport</keyword>
<dbReference type="EMBL" id="JAVRQU010000017">
    <property type="protein sequence ID" value="KAK5693632.1"/>
    <property type="molecule type" value="Genomic_DNA"/>
</dbReference>
<comment type="similarity">
    <text evidence="2">Belongs to the ferric reductase (FRE) family.</text>
</comment>
<evidence type="ECO:0000256" key="3">
    <source>
        <dbReference type="ARBA" id="ARBA00022448"/>
    </source>
</evidence>
<evidence type="ECO:0000259" key="11">
    <source>
        <dbReference type="PROSITE" id="PS51384"/>
    </source>
</evidence>
<dbReference type="InterPro" id="IPR051410">
    <property type="entry name" value="Ferric/Cupric_Reductase"/>
</dbReference>
<dbReference type="Pfam" id="PF01794">
    <property type="entry name" value="Ferric_reduct"/>
    <property type="match status" value="1"/>
</dbReference>
<dbReference type="Pfam" id="PF08030">
    <property type="entry name" value="NAD_binding_6"/>
    <property type="match status" value="1"/>
</dbReference>
<evidence type="ECO:0000313" key="13">
    <source>
        <dbReference type="Proteomes" id="UP001310594"/>
    </source>
</evidence>
<evidence type="ECO:0000256" key="9">
    <source>
        <dbReference type="ARBA" id="ARBA00023136"/>
    </source>
</evidence>
<evidence type="ECO:0000256" key="2">
    <source>
        <dbReference type="ARBA" id="ARBA00006278"/>
    </source>
</evidence>
<dbReference type="SFLD" id="SFLDS00052">
    <property type="entry name" value="Ferric_Reductase_Domain"/>
    <property type="match status" value="1"/>
</dbReference>
<comment type="caution">
    <text evidence="12">The sequence shown here is derived from an EMBL/GenBank/DDBJ whole genome shotgun (WGS) entry which is preliminary data.</text>
</comment>
<dbReference type="PANTHER" id="PTHR32361:SF23">
    <property type="entry name" value="FERRIC-CHELATE REDUCTASE"/>
    <property type="match status" value="1"/>
</dbReference>
<dbReference type="Gene3D" id="3.40.50.80">
    <property type="entry name" value="Nucleotide-binding domain of ferredoxin-NADP reductase (FNR) module"/>
    <property type="match status" value="1"/>
</dbReference>
<evidence type="ECO:0000256" key="5">
    <source>
        <dbReference type="ARBA" id="ARBA00022982"/>
    </source>
</evidence>
<evidence type="ECO:0000256" key="1">
    <source>
        <dbReference type="ARBA" id="ARBA00004141"/>
    </source>
</evidence>
<feature type="transmembrane region" description="Helical" evidence="10">
    <location>
        <begin position="389"/>
        <end position="408"/>
    </location>
</feature>
<reference evidence="12" key="1">
    <citation type="submission" date="2023-08" db="EMBL/GenBank/DDBJ databases">
        <title>Black Yeasts Isolated from many extreme environments.</title>
        <authorList>
            <person name="Coleine C."/>
            <person name="Stajich J.E."/>
            <person name="Selbmann L."/>
        </authorList>
    </citation>
    <scope>NUCLEOTIDE SEQUENCE</scope>
    <source>
        <strain evidence="12">CCFEE 5810</strain>
    </source>
</reference>
<organism evidence="12 13">
    <name type="scientific">Elasticomyces elasticus</name>
    <dbReference type="NCBI Taxonomy" id="574655"/>
    <lineage>
        <taxon>Eukaryota</taxon>
        <taxon>Fungi</taxon>
        <taxon>Dikarya</taxon>
        <taxon>Ascomycota</taxon>
        <taxon>Pezizomycotina</taxon>
        <taxon>Dothideomycetes</taxon>
        <taxon>Dothideomycetidae</taxon>
        <taxon>Mycosphaerellales</taxon>
        <taxon>Teratosphaeriaceae</taxon>
        <taxon>Elasticomyces</taxon>
    </lineage>
</organism>
<dbReference type="InterPro" id="IPR039261">
    <property type="entry name" value="FNR_nucleotide-bd"/>
</dbReference>
<dbReference type="InterPro" id="IPR013112">
    <property type="entry name" value="FAD-bd_8"/>
</dbReference>
<dbReference type="PROSITE" id="PS51384">
    <property type="entry name" value="FAD_FR"/>
    <property type="match status" value="1"/>
</dbReference>
<protein>
    <recommendedName>
        <fullName evidence="11">FAD-binding FR-type domain-containing protein</fullName>
    </recommendedName>
</protein>
<name>A0AAN7ZWW7_9PEZI</name>
<dbReference type="GO" id="GO:0005886">
    <property type="term" value="C:plasma membrane"/>
    <property type="evidence" value="ECO:0007669"/>
    <property type="project" value="TreeGrafter"/>
</dbReference>
<comment type="subcellular location">
    <subcellularLocation>
        <location evidence="1">Membrane</location>
        <topology evidence="1">Multi-pass membrane protein</topology>
    </subcellularLocation>
</comment>
<accession>A0AAN7ZWW7</accession>
<feature type="domain" description="FAD-binding FR-type" evidence="11">
    <location>
        <begin position="270"/>
        <end position="381"/>
    </location>
</feature>
<dbReference type="GO" id="GO:0000293">
    <property type="term" value="F:ferric-chelate reductase activity"/>
    <property type="evidence" value="ECO:0007669"/>
    <property type="project" value="UniProtKB-ARBA"/>
</dbReference>
<sequence length="569" mass="63894">MGTPWLAQPVKLHSSRKYKCSVDTLEQCAWQRGYWRFWYEADHRFALPIVAFFLTPILLFMMGYLLTLMAPRTVSQSRPVKQLRALSRFCSYRTFRFGSLDWYSAPVGVLGLGAIGTTLFFCMTLAPRPFYWPNTRTLNYGGSPPIATRTGWMSIACIPFVFATAAKSNWITLVTGVSHERLQVFHRWISYAMHHFGIQPPHNSHVHLSELIQNSTIAYETSKATHYIAALVFMVFFFLHCNFRMSSWDYFIATGILFATSSLHRLVQALIPYGFNQRATISLTDNGFVSLEVLTKGEWDAGQHYFVRLLELQPWTAHPFSVSSLPKKSETEQHSAHNRLVFLIQPRGGFTAQLAKIARADPTRRTMRVILDGPYGGINMKQFTEIKRLVVVAGGSGVGWVLPLITAFQRRRTDPDEEQATMRVILAVRDVQTEHWVGDRVSTAQSVDAACPSRIAVEIYNTGSCQDTVERAAQDSGGEKERDEGSKGIQLGSLLTVSPDYELFKARPDLPSIVAREAASAGSTPLGVFVCGPASMQYDISKEVARQQLVAAKTGSGDIYLHVEHFQWT</sequence>
<dbReference type="GO" id="GO:0006826">
    <property type="term" value="P:iron ion transport"/>
    <property type="evidence" value="ECO:0007669"/>
    <property type="project" value="TreeGrafter"/>
</dbReference>
<evidence type="ECO:0000256" key="10">
    <source>
        <dbReference type="SAM" id="Phobius"/>
    </source>
</evidence>
<dbReference type="InterPro" id="IPR017927">
    <property type="entry name" value="FAD-bd_FR_type"/>
</dbReference>
<feature type="transmembrane region" description="Helical" evidence="10">
    <location>
        <begin position="102"/>
        <end position="126"/>
    </location>
</feature>
<dbReference type="InterPro" id="IPR013121">
    <property type="entry name" value="Fe_red_NAD-bd_6"/>
</dbReference>
<evidence type="ECO:0000256" key="4">
    <source>
        <dbReference type="ARBA" id="ARBA00022692"/>
    </source>
</evidence>
<dbReference type="GO" id="GO:0006879">
    <property type="term" value="P:intracellular iron ion homeostasis"/>
    <property type="evidence" value="ECO:0007669"/>
    <property type="project" value="TreeGrafter"/>
</dbReference>
<evidence type="ECO:0000256" key="6">
    <source>
        <dbReference type="ARBA" id="ARBA00022989"/>
    </source>
</evidence>
<evidence type="ECO:0000256" key="7">
    <source>
        <dbReference type="ARBA" id="ARBA00023002"/>
    </source>
</evidence>
<dbReference type="CDD" id="cd06186">
    <property type="entry name" value="NOX_Duox_like_FAD_NADP"/>
    <property type="match status" value="1"/>
</dbReference>
<feature type="transmembrane region" description="Helical" evidence="10">
    <location>
        <begin position="227"/>
        <end position="245"/>
    </location>
</feature>
<keyword evidence="6 10" id="KW-1133">Transmembrane helix</keyword>
<dbReference type="GO" id="GO:0015677">
    <property type="term" value="P:copper ion import"/>
    <property type="evidence" value="ECO:0007669"/>
    <property type="project" value="TreeGrafter"/>
</dbReference>
<dbReference type="PANTHER" id="PTHR32361">
    <property type="entry name" value="FERRIC/CUPRIC REDUCTASE TRANSMEMBRANE COMPONENT"/>
    <property type="match status" value="1"/>
</dbReference>
<gene>
    <name evidence="12" type="ORF">LTR97_010201</name>
</gene>
<evidence type="ECO:0000256" key="8">
    <source>
        <dbReference type="ARBA" id="ARBA00023065"/>
    </source>
</evidence>
<dbReference type="InterPro" id="IPR013130">
    <property type="entry name" value="Fe3_Rdtase_TM_dom"/>
</dbReference>